<evidence type="ECO:0000313" key="7">
    <source>
        <dbReference type="Proteomes" id="UP000198641"/>
    </source>
</evidence>
<dbReference type="PROSITE" id="PS50931">
    <property type="entry name" value="HTH_LYSR"/>
    <property type="match status" value="1"/>
</dbReference>
<dbReference type="Pfam" id="PF03466">
    <property type="entry name" value="LysR_substrate"/>
    <property type="match status" value="1"/>
</dbReference>
<evidence type="ECO:0000313" key="6">
    <source>
        <dbReference type="EMBL" id="SDG25908.1"/>
    </source>
</evidence>
<name>A0A1G7SSI9_9GAMM</name>
<keyword evidence="4" id="KW-0804">Transcription</keyword>
<sequence>MRWTLDQLECLIAAAEQGSFSAAARRLGRAQSAISTAIGHLEDDLDCRLFDRQGRLPQLTPAGEAVLNEARAVLHQCQRLDARARAIAEGEEARLVMAIDEALVEMPPVDNTLEALAHQYPALQLTLLYGAQGDIAGWVEDRTADIGILLSQQARGPLLEGQRIAHLKQLLVVGRNHPLAKLPAPNLTDLASHRQLVIASRTGSEDDQAISARFWRLNSFYSMAELATRGLGWALVPQHIASYPPFRDHLTTLTSEALGVAPRIEVEMVARRDSAQGPVAQWLRQSLGQGFRGRQDR</sequence>
<dbReference type="RefSeq" id="WP_092525943.1">
    <property type="nucleotide sequence ID" value="NZ_FNCI01000007.1"/>
</dbReference>
<feature type="domain" description="HTH lysR-type" evidence="5">
    <location>
        <begin position="3"/>
        <end position="60"/>
    </location>
</feature>
<dbReference type="GO" id="GO:0003700">
    <property type="term" value="F:DNA-binding transcription factor activity"/>
    <property type="evidence" value="ECO:0007669"/>
    <property type="project" value="InterPro"/>
</dbReference>
<comment type="similarity">
    <text evidence="1">Belongs to the LysR transcriptional regulatory family.</text>
</comment>
<dbReference type="SUPFAM" id="SSF53850">
    <property type="entry name" value="Periplasmic binding protein-like II"/>
    <property type="match status" value="1"/>
</dbReference>
<evidence type="ECO:0000256" key="3">
    <source>
        <dbReference type="ARBA" id="ARBA00023125"/>
    </source>
</evidence>
<evidence type="ECO:0000259" key="5">
    <source>
        <dbReference type="PROSITE" id="PS50931"/>
    </source>
</evidence>
<evidence type="ECO:0000256" key="2">
    <source>
        <dbReference type="ARBA" id="ARBA00023015"/>
    </source>
</evidence>
<dbReference type="Gene3D" id="3.40.190.290">
    <property type="match status" value="1"/>
</dbReference>
<keyword evidence="3 6" id="KW-0238">DNA-binding</keyword>
<dbReference type="InterPro" id="IPR036390">
    <property type="entry name" value="WH_DNA-bd_sf"/>
</dbReference>
<dbReference type="Pfam" id="PF00126">
    <property type="entry name" value="HTH_1"/>
    <property type="match status" value="1"/>
</dbReference>
<dbReference type="AlphaFoldDB" id="A0A1G7SSI9"/>
<dbReference type="InterPro" id="IPR036388">
    <property type="entry name" value="WH-like_DNA-bd_sf"/>
</dbReference>
<protein>
    <submittedName>
        <fullName evidence="6">DNA-binding transcriptional regulator, LysR family</fullName>
    </submittedName>
</protein>
<evidence type="ECO:0000256" key="4">
    <source>
        <dbReference type="ARBA" id="ARBA00023163"/>
    </source>
</evidence>
<keyword evidence="7" id="KW-1185">Reference proteome</keyword>
<organism evidence="6 7">
    <name type="scientific">Onishia taeanensis</name>
    <dbReference type="NCBI Taxonomy" id="284577"/>
    <lineage>
        <taxon>Bacteria</taxon>
        <taxon>Pseudomonadati</taxon>
        <taxon>Pseudomonadota</taxon>
        <taxon>Gammaproteobacteria</taxon>
        <taxon>Oceanospirillales</taxon>
        <taxon>Halomonadaceae</taxon>
        <taxon>Onishia</taxon>
    </lineage>
</organism>
<dbReference type="EMBL" id="FNCI01000007">
    <property type="protein sequence ID" value="SDG25908.1"/>
    <property type="molecule type" value="Genomic_DNA"/>
</dbReference>
<dbReference type="Proteomes" id="UP000198641">
    <property type="component" value="Unassembled WGS sequence"/>
</dbReference>
<dbReference type="OrthoDB" id="196624at2"/>
<dbReference type="PANTHER" id="PTHR30126">
    <property type="entry name" value="HTH-TYPE TRANSCRIPTIONAL REGULATOR"/>
    <property type="match status" value="1"/>
</dbReference>
<dbReference type="FunFam" id="1.10.10.10:FF:000001">
    <property type="entry name" value="LysR family transcriptional regulator"/>
    <property type="match status" value="1"/>
</dbReference>
<dbReference type="PANTHER" id="PTHR30126:SF91">
    <property type="entry name" value="LYSR FAMILY TRANSCRIPTIONAL REGULATOR"/>
    <property type="match status" value="1"/>
</dbReference>
<evidence type="ECO:0000256" key="1">
    <source>
        <dbReference type="ARBA" id="ARBA00009437"/>
    </source>
</evidence>
<dbReference type="GO" id="GO:0000976">
    <property type="term" value="F:transcription cis-regulatory region binding"/>
    <property type="evidence" value="ECO:0007669"/>
    <property type="project" value="TreeGrafter"/>
</dbReference>
<dbReference type="SUPFAM" id="SSF46785">
    <property type="entry name" value="Winged helix' DNA-binding domain"/>
    <property type="match status" value="1"/>
</dbReference>
<dbReference type="STRING" id="284577.SAMN05216571_107120"/>
<accession>A0A1G7SSI9</accession>
<dbReference type="PRINTS" id="PR00039">
    <property type="entry name" value="HTHLYSR"/>
</dbReference>
<proteinExistence type="inferred from homology"/>
<gene>
    <name evidence="6" type="ORF">SAMN05216571_107120</name>
</gene>
<reference evidence="6 7" key="1">
    <citation type="submission" date="2016-10" db="EMBL/GenBank/DDBJ databases">
        <authorList>
            <person name="de Groot N.N."/>
        </authorList>
    </citation>
    <scope>NUCLEOTIDE SEQUENCE [LARGE SCALE GENOMIC DNA]</scope>
    <source>
        <strain evidence="6 7">BH539</strain>
    </source>
</reference>
<dbReference type="InterPro" id="IPR000847">
    <property type="entry name" value="LysR_HTH_N"/>
</dbReference>
<dbReference type="Gene3D" id="1.10.10.10">
    <property type="entry name" value="Winged helix-like DNA-binding domain superfamily/Winged helix DNA-binding domain"/>
    <property type="match status" value="1"/>
</dbReference>
<keyword evidence="2" id="KW-0805">Transcription regulation</keyword>
<dbReference type="CDD" id="cd05466">
    <property type="entry name" value="PBP2_LTTR_substrate"/>
    <property type="match status" value="1"/>
</dbReference>
<dbReference type="InterPro" id="IPR005119">
    <property type="entry name" value="LysR_subst-bd"/>
</dbReference>